<sequence>MSLMRMNHVKNELKSLSNVIASLIKNHERDLMEYNTQASESESKFTERESMAHSQQDWDALHEINIERLSSTQPLKTIESLAKLQNELILVKHVALIESMIVKTFWCLTYVLSHQEYQKQYFLDQTNFSDGFEAASKIQELTNNNVKPKSLKFWDIFETLKTIRNTIAHGDPLFVISYRRANKFNKQIDLIHLSSEKNECPHTKSLYPSRPHPSYEPTSKWFCSLKSDLGGIEQLNKKCLDFVEEVRSQYLKFGELRGISKDMLYACRF</sequence>
<feature type="coiled-coil region" evidence="1">
    <location>
        <begin position="6"/>
        <end position="44"/>
    </location>
</feature>
<protein>
    <submittedName>
        <fullName evidence="2">Uncharacterized protein</fullName>
    </submittedName>
</protein>
<dbReference type="RefSeq" id="WP_039588960.1">
    <property type="nucleotide sequence ID" value="NZ_JQGJ02000004.1"/>
</dbReference>
<evidence type="ECO:0000256" key="1">
    <source>
        <dbReference type="SAM" id="Coils"/>
    </source>
</evidence>
<accession>A0A0B1Z917</accession>
<evidence type="ECO:0000313" key="2">
    <source>
        <dbReference type="EMBL" id="KHK65892.1"/>
    </source>
</evidence>
<keyword evidence="1" id="KW-0175">Coiled coil</keyword>
<evidence type="ECO:0000313" key="3">
    <source>
        <dbReference type="Proteomes" id="UP000030949"/>
    </source>
</evidence>
<dbReference type="EMBL" id="JQGJ01000002">
    <property type="protein sequence ID" value="KHK65892.1"/>
    <property type="molecule type" value="Genomic_DNA"/>
</dbReference>
<organism evidence="2 3">
    <name type="scientific">Pseudomonas frederiksbergensis</name>
    <dbReference type="NCBI Taxonomy" id="104087"/>
    <lineage>
        <taxon>Bacteria</taxon>
        <taxon>Pseudomonadati</taxon>
        <taxon>Pseudomonadota</taxon>
        <taxon>Gammaproteobacteria</taxon>
        <taxon>Pseudomonadales</taxon>
        <taxon>Pseudomonadaceae</taxon>
        <taxon>Pseudomonas</taxon>
    </lineage>
</organism>
<name>A0A0B1Z917_9PSED</name>
<dbReference type="Proteomes" id="UP000030949">
    <property type="component" value="Unassembled WGS sequence"/>
</dbReference>
<gene>
    <name evidence="2" type="ORF">JZ00_03720</name>
</gene>
<reference evidence="3" key="1">
    <citation type="submission" date="2015-03" db="EMBL/GenBank/DDBJ databases">
        <title>Pseudomonas frederiksbergensis hydrocarbon degrader.</title>
        <authorList>
            <person name="Brown L.M."/>
            <person name="Ruiz O.N."/>
            <person name="Mueller S."/>
            <person name="Gunasekera T.S."/>
        </authorList>
    </citation>
    <scope>NUCLEOTIDE SEQUENCE [LARGE SCALE GENOMIC DNA]</scope>
    <source>
        <strain evidence="3">SI8</strain>
    </source>
</reference>
<dbReference type="AlphaFoldDB" id="A0A0B1Z917"/>
<proteinExistence type="predicted"/>
<comment type="caution">
    <text evidence="2">The sequence shown here is derived from an EMBL/GenBank/DDBJ whole genome shotgun (WGS) entry which is preliminary data.</text>
</comment>
<dbReference type="OrthoDB" id="9871203at2"/>